<accession>A0A1H8JQB6</accession>
<sequence>MWLMACVCWHSIQAQSTDSLRRKELQAVTVKGAKPFIVMRADKIIMNVSESPIAAGGDALQVLSHAPGVVDQGNGNYELRGKKVTVLVDGKDSRLSGEELKEWLSSQPAGNIDRIELIGNPPARYDAKGAAIINIITSKNRNFGTNGTLTAGIGAGQYTRYVAGLGLNYRNQQLNVYGNYDYQYNKQYYDLHSIRLLDANTNIRENSWETRERNNHSFKAGADYDLNPRSSVGVMFKGLLNYRYRKMTTTSVRDYHGLAADSFSTVATGGDLQLFNPSVNVYYKTDFDTSGKQLTVNVDYFNYNKSWDDDYVTNFYDPKGVVLEAPYLLRDNSPANNTITSVAADYTQPLWKGKLEAGLKTTFTTTDNDIRWEQEIANTWKIDSGKTNHFIYRENIFAAYASYDRSIKKFNLQAGLRAEQTHMKGTSLTLDQTNTRNQFNLFPSIAVMYNQSAKHRYGLSYRKSIERFSFNIVNPFVTYVSQYFYYQGNPNIRPSIGHSFELSYTYNNELFTTLSYQRYNQVLTDIYRKDTGNVVISTYTNLRAAYAVNASITYSKGFFENKWMSTNTLMATYAKYNEKGSEQLTNSGAGVYVNTSNTFTLTKGLTAELSATYNSPMAFGVYKMKSRYYIDAGISKSILHNAGRLTLNATDIFNTLTTKYDVASFGVISSYENKVESRFVRLVFSYKFGNQRVKAARNRKTGIEKEQRRMEGN</sequence>
<feature type="domain" description="Outer membrane protein beta-barrel" evidence="4">
    <location>
        <begin position="286"/>
        <end position="686"/>
    </location>
</feature>
<dbReference type="Proteomes" id="UP000198984">
    <property type="component" value="Unassembled WGS sequence"/>
</dbReference>
<dbReference type="AlphaFoldDB" id="A0A1H8JQB6"/>
<reference evidence="5 6" key="1">
    <citation type="submission" date="2016-10" db="EMBL/GenBank/DDBJ databases">
        <authorList>
            <person name="de Groot N.N."/>
        </authorList>
    </citation>
    <scope>NUCLEOTIDE SEQUENCE [LARGE SCALE GENOMIC DNA]</scope>
    <source>
        <strain evidence="5 6">DSM 21039</strain>
    </source>
</reference>
<dbReference type="SUPFAM" id="SSF56935">
    <property type="entry name" value="Porins"/>
    <property type="match status" value="1"/>
</dbReference>
<dbReference type="InterPro" id="IPR036942">
    <property type="entry name" value="Beta-barrel_TonB_sf"/>
</dbReference>
<evidence type="ECO:0000256" key="1">
    <source>
        <dbReference type="ARBA" id="ARBA00004442"/>
    </source>
</evidence>
<evidence type="ECO:0000256" key="3">
    <source>
        <dbReference type="ARBA" id="ARBA00023237"/>
    </source>
</evidence>
<keyword evidence="5" id="KW-0675">Receptor</keyword>
<dbReference type="Gene3D" id="2.40.170.20">
    <property type="entry name" value="TonB-dependent receptor, beta-barrel domain"/>
    <property type="match status" value="1"/>
</dbReference>
<proteinExistence type="predicted"/>
<name>A0A1H8JQB6_9BACT</name>
<dbReference type="GO" id="GO:0009279">
    <property type="term" value="C:cell outer membrane"/>
    <property type="evidence" value="ECO:0007669"/>
    <property type="project" value="UniProtKB-SubCell"/>
</dbReference>
<keyword evidence="3" id="KW-0998">Cell outer membrane</keyword>
<evidence type="ECO:0000259" key="4">
    <source>
        <dbReference type="Pfam" id="PF14905"/>
    </source>
</evidence>
<dbReference type="EMBL" id="FOBB01000013">
    <property type="protein sequence ID" value="SEN82557.1"/>
    <property type="molecule type" value="Genomic_DNA"/>
</dbReference>
<dbReference type="Pfam" id="PF14905">
    <property type="entry name" value="OMP_b-brl_3"/>
    <property type="match status" value="1"/>
</dbReference>
<evidence type="ECO:0000313" key="6">
    <source>
        <dbReference type="Proteomes" id="UP000198984"/>
    </source>
</evidence>
<evidence type="ECO:0000313" key="5">
    <source>
        <dbReference type="EMBL" id="SEN82557.1"/>
    </source>
</evidence>
<protein>
    <submittedName>
        <fullName evidence="5">Outer membrane receptor proteins, mostly Fe transport</fullName>
    </submittedName>
</protein>
<keyword evidence="6" id="KW-1185">Reference proteome</keyword>
<evidence type="ECO:0000256" key="2">
    <source>
        <dbReference type="ARBA" id="ARBA00023136"/>
    </source>
</evidence>
<organism evidence="5 6">
    <name type="scientific">Chitinophaga rupis</name>
    <dbReference type="NCBI Taxonomy" id="573321"/>
    <lineage>
        <taxon>Bacteria</taxon>
        <taxon>Pseudomonadati</taxon>
        <taxon>Bacteroidota</taxon>
        <taxon>Chitinophagia</taxon>
        <taxon>Chitinophagales</taxon>
        <taxon>Chitinophagaceae</taxon>
        <taxon>Chitinophaga</taxon>
    </lineage>
</organism>
<keyword evidence="2" id="KW-0472">Membrane</keyword>
<gene>
    <name evidence="5" type="ORF">SAMN04488505_113106</name>
</gene>
<comment type="subcellular location">
    <subcellularLocation>
        <location evidence="1">Cell outer membrane</location>
    </subcellularLocation>
</comment>
<dbReference type="InterPro" id="IPR041700">
    <property type="entry name" value="OMP_b-brl_3"/>
</dbReference>
<dbReference type="STRING" id="573321.SAMN04488505_113106"/>